<keyword evidence="10" id="KW-1185">Reference proteome</keyword>
<evidence type="ECO:0000256" key="3">
    <source>
        <dbReference type="ARBA" id="ARBA00022801"/>
    </source>
</evidence>
<dbReference type="PANTHER" id="PTHR19288:SF46">
    <property type="entry name" value="HALOACID DEHALOGENASE-LIKE HYDROLASE DOMAIN-CONTAINING PROTEIN 2"/>
    <property type="match status" value="1"/>
</dbReference>
<evidence type="ECO:0000313" key="9">
    <source>
        <dbReference type="EMBL" id="SDW93243.1"/>
    </source>
</evidence>
<evidence type="ECO:0000256" key="4">
    <source>
        <dbReference type="ARBA" id="ARBA00022842"/>
    </source>
</evidence>
<dbReference type="EC" id="3.1.3.-" evidence="5"/>
<dbReference type="GO" id="GO:0046872">
    <property type="term" value="F:metal ion binding"/>
    <property type="evidence" value="ECO:0007669"/>
    <property type="project" value="UniProtKB-KW"/>
</dbReference>
<evidence type="ECO:0000256" key="2">
    <source>
        <dbReference type="ARBA" id="ARBA00022723"/>
    </source>
</evidence>
<dbReference type="Proteomes" id="UP000199488">
    <property type="component" value="Unassembled WGS sequence"/>
</dbReference>
<dbReference type="AlphaFoldDB" id="A0A1H2XK34"/>
<organism evidence="9 10">
    <name type="scientific">Marinococcus luteus</name>
    <dbReference type="NCBI Taxonomy" id="1122204"/>
    <lineage>
        <taxon>Bacteria</taxon>
        <taxon>Bacillati</taxon>
        <taxon>Bacillota</taxon>
        <taxon>Bacilli</taxon>
        <taxon>Bacillales</taxon>
        <taxon>Bacillaceae</taxon>
        <taxon>Marinococcus</taxon>
    </lineage>
</organism>
<sequence>MKKYKAYLIDLDGTMYRGSEPIPEAVRFVNQLHDKGIPHLYMTNNSTSAPKTVAERLAGMGVKCVADQVMTTSLATARYLHEQAPSARVYVVGEQGLQEALEDYGFRLTETNPDAVVMGLDRSITYDKLSKATVAVRNGAMFISTNEDAAVPTEQGFHPGNGALTSVVTTAAQQNPVFIGKPQPIMVDMAMQALGLSKDEVALIGDNYDTDILAGVRAGIDTIHVNTGVTSREAAAGKEIPPAYQVETLAEWADYL</sequence>
<dbReference type="PIRSF" id="PIRSF000915">
    <property type="entry name" value="PGP-type_phosphatase"/>
    <property type="match status" value="1"/>
</dbReference>
<dbReference type="NCBIfam" id="TIGR01457">
    <property type="entry name" value="HAD-SF-IIA-hyp2"/>
    <property type="match status" value="1"/>
</dbReference>
<dbReference type="OrthoDB" id="9810449at2"/>
<dbReference type="RefSeq" id="WP_091616391.1">
    <property type="nucleotide sequence ID" value="NZ_FNNC01000007.1"/>
</dbReference>
<comment type="function">
    <text evidence="5">Catalyzes the dephosphorylation of 2-6 carbon acid sugars in vitro.</text>
</comment>
<feature type="binding site" evidence="8">
    <location>
        <position position="206"/>
    </location>
    <ligand>
        <name>Mg(2+)</name>
        <dbReference type="ChEBI" id="CHEBI:18420"/>
    </ligand>
</feature>
<accession>A0A1H2XK34</accession>
<dbReference type="SFLD" id="SFLDG01139">
    <property type="entry name" value="C2.A:_Pyridoxal_Phosphate_Phos"/>
    <property type="match status" value="1"/>
</dbReference>
<gene>
    <name evidence="9" type="ORF">SAMN05421781_2792</name>
</gene>
<evidence type="ECO:0000256" key="7">
    <source>
        <dbReference type="PIRSR" id="PIRSR000915-2"/>
    </source>
</evidence>
<dbReference type="GO" id="GO:0016791">
    <property type="term" value="F:phosphatase activity"/>
    <property type="evidence" value="ECO:0007669"/>
    <property type="project" value="TreeGrafter"/>
</dbReference>
<dbReference type="PANTHER" id="PTHR19288">
    <property type="entry name" value="4-NITROPHENYLPHOSPHATASE-RELATED"/>
    <property type="match status" value="1"/>
</dbReference>
<dbReference type="SFLD" id="SFLDS00003">
    <property type="entry name" value="Haloacid_Dehalogenase"/>
    <property type="match status" value="1"/>
</dbReference>
<dbReference type="SUPFAM" id="SSF56784">
    <property type="entry name" value="HAD-like"/>
    <property type="match status" value="1"/>
</dbReference>
<dbReference type="Gene3D" id="3.40.50.1000">
    <property type="entry name" value="HAD superfamily/HAD-like"/>
    <property type="match status" value="2"/>
</dbReference>
<dbReference type="CDD" id="cd07530">
    <property type="entry name" value="HAD_Pase_UmpH-like"/>
    <property type="match status" value="1"/>
</dbReference>
<comment type="cofactor">
    <cofactor evidence="8">
        <name>Mg(2+)</name>
        <dbReference type="ChEBI" id="CHEBI:18420"/>
    </cofactor>
    <text evidence="8">Divalent metal ions. Mg(2+) is the most effective.</text>
</comment>
<dbReference type="STRING" id="1122204.SAMN05421781_2792"/>
<dbReference type="InterPro" id="IPR036412">
    <property type="entry name" value="HAD-like_sf"/>
</dbReference>
<feature type="active site" description="Nucleophile" evidence="6">
    <location>
        <position position="10"/>
    </location>
</feature>
<evidence type="ECO:0000313" key="10">
    <source>
        <dbReference type="Proteomes" id="UP000199488"/>
    </source>
</evidence>
<feature type="binding site" evidence="7">
    <location>
        <position position="181"/>
    </location>
    <ligand>
        <name>substrate</name>
    </ligand>
</feature>
<feature type="active site" description="Proton donor" evidence="6">
    <location>
        <position position="12"/>
    </location>
</feature>
<evidence type="ECO:0000256" key="1">
    <source>
        <dbReference type="ARBA" id="ARBA00006696"/>
    </source>
</evidence>
<dbReference type="InterPro" id="IPR006354">
    <property type="entry name" value="HAD-SF_hydro_IIA_hyp1"/>
</dbReference>
<keyword evidence="4 5" id="KW-0460">Magnesium</keyword>
<dbReference type="InterPro" id="IPR006357">
    <property type="entry name" value="HAD-SF_hydro_IIA"/>
</dbReference>
<evidence type="ECO:0000256" key="8">
    <source>
        <dbReference type="PIRSR" id="PIRSR000915-3"/>
    </source>
</evidence>
<reference evidence="9 10" key="1">
    <citation type="submission" date="2016-10" db="EMBL/GenBank/DDBJ databases">
        <authorList>
            <person name="de Groot N.N."/>
        </authorList>
    </citation>
    <scope>NUCLEOTIDE SEQUENCE [LARGE SCALE GENOMIC DNA]</scope>
    <source>
        <strain evidence="9 10">DSM 23126</strain>
    </source>
</reference>
<feature type="binding site" evidence="8">
    <location>
        <position position="12"/>
    </location>
    <ligand>
        <name>Mg(2+)</name>
        <dbReference type="ChEBI" id="CHEBI:18420"/>
    </ligand>
</feature>
<dbReference type="EMBL" id="FNNC01000007">
    <property type="protein sequence ID" value="SDW93243.1"/>
    <property type="molecule type" value="Genomic_DNA"/>
</dbReference>
<dbReference type="Pfam" id="PF13242">
    <property type="entry name" value="Hydrolase_like"/>
    <property type="match status" value="1"/>
</dbReference>
<dbReference type="FunFam" id="3.40.50.1000:FF:000053">
    <property type="entry name" value="TIGR01457 family HAD hydrolase"/>
    <property type="match status" value="1"/>
</dbReference>
<dbReference type="InterPro" id="IPR023214">
    <property type="entry name" value="HAD_sf"/>
</dbReference>
<keyword evidence="2 5" id="KW-0479">Metal-binding</keyword>
<protein>
    <recommendedName>
        <fullName evidence="5">Acid sugar phosphatase</fullName>
        <ecNumber evidence="5">3.1.3.-</ecNumber>
    </recommendedName>
</protein>
<dbReference type="Pfam" id="PF13344">
    <property type="entry name" value="Hydrolase_6"/>
    <property type="match status" value="1"/>
</dbReference>
<dbReference type="NCBIfam" id="TIGR01460">
    <property type="entry name" value="HAD-SF-IIA"/>
    <property type="match status" value="1"/>
</dbReference>
<dbReference type="GO" id="GO:0005737">
    <property type="term" value="C:cytoplasm"/>
    <property type="evidence" value="ECO:0007669"/>
    <property type="project" value="TreeGrafter"/>
</dbReference>
<evidence type="ECO:0000256" key="6">
    <source>
        <dbReference type="PIRSR" id="PIRSR000915-1"/>
    </source>
</evidence>
<comment type="similarity">
    <text evidence="1 5">Belongs to the HAD-like hydrolase superfamily. NagD family.</text>
</comment>
<evidence type="ECO:0000256" key="5">
    <source>
        <dbReference type="PIRNR" id="PIRNR000915"/>
    </source>
</evidence>
<keyword evidence="3" id="KW-0378">Hydrolase</keyword>
<feature type="binding site" evidence="8">
    <location>
        <position position="10"/>
    </location>
    <ligand>
        <name>Mg(2+)</name>
        <dbReference type="ChEBI" id="CHEBI:18420"/>
    </ligand>
</feature>
<dbReference type="SFLD" id="SFLDG01129">
    <property type="entry name" value="C1.5:_HAD__Beta-PGM__Phosphata"/>
    <property type="match status" value="1"/>
</dbReference>
<name>A0A1H2XK34_9BACI</name>
<proteinExistence type="inferred from homology"/>